<dbReference type="InterPro" id="IPR023393">
    <property type="entry name" value="START-like_dom_sf"/>
</dbReference>
<organism evidence="2 3">
    <name type="scientific">Stephania japonica</name>
    <dbReference type="NCBI Taxonomy" id="461633"/>
    <lineage>
        <taxon>Eukaryota</taxon>
        <taxon>Viridiplantae</taxon>
        <taxon>Streptophyta</taxon>
        <taxon>Embryophyta</taxon>
        <taxon>Tracheophyta</taxon>
        <taxon>Spermatophyta</taxon>
        <taxon>Magnoliopsida</taxon>
        <taxon>Ranunculales</taxon>
        <taxon>Menispermaceae</taxon>
        <taxon>Menispermoideae</taxon>
        <taxon>Cissampelideae</taxon>
        <taxon>Stephania</taxon>
    </lineage>
</organism>
<keyword evidence="3" id="KW-1185">Reference proteome</keyword>
<sequence length="133" mass="14741">MLISPRATHQRSPKHSVAHRPSIRTPIKPTSISSRAARSNPGTTPPPSDALREVNVISGLPAATSTERLDVLDDERHIWTVALESYVVDVPEGNTEDDTRMFADTVVRLNFQKLSSLTDAMATDDQHRDTERD</sequence>
<feature type="compositionally biased region" description="Basic residues" evidence="1">
    <location>
        <begin position="8"/>
        <end position="22"/>
    </location>
</feature>
<dbReference type="EMBL" id="JBBNAE010000002">
    <property type="protein sequence ID" value="KAK9144513.1"/>
    <property type="molecule type" value="Genomic_DNA"/>
</dbReference>
<comment type="caution">
    <text evidence="2">The sequence shown here is derived from an EMBL/GenBank/DDBJ whole genome shotgun (WGS) entry which is preliminary data.</text>
</comment>
<evidence type="ECO:0000256" key="1">
    <source>
        <dbReference type="SAM" id="MobiDB-lite"/>
    </source>
</evidence>
<reference evidence="2 3" key="1">
    <citation type="submission" date="2024-01" db="EMBL/GenBank/DDBJ databases">
        <title>Genome assemblies of Stephania.</title>
        <authorList>
            <person name="Yang L."/>
        </authorList>
    </citation>
    <scope>NUCLEOTIDE SEQUENCE [LARGE SCALE GENOMIC DNA]</scope>
    <source>
        <strain evidence="2">QJT</strain>
        <tissue evidence="2">Leaf</tissue>
    </source>
</reference>
<feature type="compositionally biased region" description="Polar residues" evidence="1">
    <location>
        <begin position="28"/>
        <end position="42"/>
    </location>
</feature>
<dbReference type="Proteomes" id="UP001417504">
    <property type="component" value="Unassembled WGS sequence"/>
</dbReference>
<evidence type="ECO:0000313" key="3">
    <source>
        <dbReference type="Proteomes" id="UP001417504"/>
    </source>
</evidence>
<feature type="region of interest" description="Disordered" evidence="1">
    <location>
        <begin position="1"/>
        <end position="51"/>
    </location>
</feature>
<accession>A0AAP0K3R2</accession>
<protein>
    <submittedName>
        <fullName evidence="2">Uncharacterized protein</fullName>
    </submittedName>
</protein>
<evidence type="ECO:0000313" key="2">
    <source>
        <dbReference type="EMBL" id="KAK9144513.1"/>
    </source>
</evidence>
<dbReference type="Gene3D" id="3.30.530.20">
    <property type="match status" value="2"/>
</dbReference>
<dbReference type="SUPFAM" id="SSF55961">
    <property type="entry name" value="Bet v1-like"/>
    <property type="match status" value="1"/>
</dbReference>
<dbReference type="AlphaFoldDB" id="A0AAP0K3R2"/>
<gene>
    <name evidence="2" type="ORF">Sjap_004416</name>
</gene>
<proteinExistence type="predicted"/>
<name>A0AAP0K3R2_9MAGN</name>